<protein>
    <submittedName>
        <fullName evidence="1">Uncharacterized protein</fullName>
    </submittedName>
</protein>
<organism evidence="1">
    <name type="scientific">uncultured Caudovirales phage</name>
    <dbReference type="NCBI Taxonomy" id="2100421"/>
    <lineage>
        <taxon>Viruses</taxon>
        <taxon>Duplodnaviria</taxon>
        <taxon>Heunggongvirae</taxon>
        <taxon>Uroviricota</taxon>
        <taxon>Caudoviricetes</taxon>
        <taxon>Peduoviridae</taxon>
        <taxon>Maltschvirus</taxon>
        <taxon>Maltschvirus maltsch</taxon>
    </lineage>
</organism>
<dbReference type="EMBL" id="LR796338">
    <property type="protein sequence ID" value="CAB4137693.1"/>
    <property type="molecule type" value="Genomic_DNA"/>
</dbReference>
<gene>
    <name evidence="1" type="ORF">UFOVP325_65</name>
    <name evidence="2" type="ORF">UFOVP430_60</name>
</gene>
<reference evidence="1" key="1">
    <citation type="submission" date="2020-04" db="EMBL/GenBank/DDBJ databases">
        <authorList>
            <person name="Chiriac C."/>
            <person name="Salcher M."/>
            <person name="Ghai R."/>
            <person name="Kavagutti S V."/>
        </authorList>
    </citation>
    <scope>NUCLEOTIDE SEQUENCE</scope>
</reference>
<evidence type="ECO:0000313" key="1">
    <source>
        <dbReference type="EMBL" id="CAB4137693.1"/>
    </source>
</evidence>
<accession>A0A6J5LX09</accession>
<sequence length="500" mass="56561">MIVFGGVEIPSNRTLLERNGVTNVMLNYWGLRKRGLPKTKAYLIGEHFLPETKVWVDSGATQADKANLSKAELEAYAADYEEFISLNYDRIEGWIEFDSQVMGFDWILKQRDAFENDPKLWVVWHGKYGVNLLQRWASEYQNIAIPNDAIEATLNLATITRNLKRSSGVKFHALATAKPDNLRQIPFDTTSTLSWLSPMRRGETIVWDSSKLVRYPKSMKAQARLRYKSVVERAGLDFQKFISDDTLEATRVAIWSYLQLEANVDKDKPDLRVIQGGQKPPVVSDNSDDTLYSGLMELGGVGSDNSGTEMRNFERTEVVQRDPQEMTAMPVFGYEMKTVVENQDGRDVLKQVPVVNAQGASLRQCDTCFVAANCPAFKPQNTCAFNLPVEVKTPEQLKSLNTAMLEMQAQRVAFMRFAEETNGGYADPNLSQEMDRYFKMLEKLKALDENKEFIQITAQRSAGQGVLSAIFGDRVQAAKEIQPVISEEQTTMIIKQQIEE</sequence>
<dbReference type="EMBL" id="LR796481">
    <property type="protein sequence ID" value="CAB4147969.1"/>
    <property type="molecule type" value="Genomic_DNA"/>
</dbReference>
<proteinExistence type="predicted"/>
<name>A0A6J5LX09_9CAUD</name>
<evidence type="ECO:0000313" key="2">
    <source>
        <dbReference type="EMBL" id="CAB4147969.1"/>
    </source>
</evidence>